<evidence type="ECO:0000313" key="2">
    <source>
        <dbReference type="EMBL" id="UQC74997.1"/>
    </source>
</evidence>
<organism evidence="2 3">
    <name type="scientific">Colletotrichum lupini</name>
    <dbReference type="NCBI Taxonomy" id="145971"/>
    <lineage>
        <taxon>Eukaryota</taxon>
        <taxon>Fungi</taxon>
        <taxon>Dikarya</taxon>
        <taxon>Ascomycota</taxon>
        <taxon>Pezizomycotina</taxon>
        <taxon>Sordariomycetes</taxon>
        <taxon>Hypocreomycetidae</taxon>
        <taxon>Glomerellales</taxon>
        <taxon>Glomerellaceae</taxon>
        <taxon>Colletotrichum</taxon>
        <taxon>Colletotrichum acutatum species complex</taxon>
    </lineage>
</organism>
<keyword evidence="3" id="KW-1185">Reference proteome</keyword>
<gene>
    <name evidence="2" type="ORF">CLUP02_01650</name>
</gene>
<proteinExistence type="predicted"/>
<protein>
    <submittedName>
        <fullName evidence="2">Uncharacterized protein</fullName>
    </submittedName>
</protein>
<reference evidence="2" key="1">
    <citation type="journal article" date="2021" name="Mol. Plant Microbe Interact.">
        <title>Complete Genome Sequence of the Plant-Pathogenic Fungus Colletotrichum lupini.</title>
        <authorList>
            <person name="Baroncelli R."/>
            <person name="Pensec F."/>
            <person name="Da Lio D."/>
            <person name="Boufleur T."/>
            <person name="Vicente I."/>
            <person name="Sarrocco S."/>
            <person name="Picot A."/>
            <person name="Baraldi E."/>
            <person name="Sukno S."/>
            <person name="Thon M."/>
            <person name="Le Floch G."/>
        </authorList>
    </citation>
    <scope>NUCLEOTIDE SEQUENCE</scope>
    <source>
        <strain evidence="2">IMI 504893</strain>
    </source>
</reference>
<dbReference type="EMBL" id="CP019471">
    <property type="protein sequence ID" value="UQC74997.1"/>
    <property type="molecule type" value="Genomic_DNA"/>
</dbReference>
<feature type="compositionally biased region" description="Basic and acidic residues" evidence="1">
    <location>
        <begin position="98"/>
        <end position="108"/>
    </location>
</feature>
<dbReference type="GeneID" id="73335699"/>
<dbReference type="RefSeq" id="XP_049136646.1">
    <property type="nucleotide sequence ID" value="XM_049280689.1"/>
</dbReference>
<name>A0A9Q8SCU8_9PEZI</name>
<feature type="region of interest" description="Disordered" evidence="1">
    <location>
        <begin position="67"/>
        <end position="118"/>
    </location>
</feature>
<sequence length="221" mass="23511">MPTANLRYRTMERLAKLALPPNQDNFCLCLFGAGAIPLESGGSFNAGLIYAKNGVLDTIVQYASRAPPGETTREQMEQGPASLLSSGGRSSRLVVHTGGERKGGRDGGGDGGQSSPKSAIRMSIFPSRVFGRTSGPHTTSTMLDTASRTNLTAVTDKPVWLLSLMRGALTRYAGKIEKREKARAGTPVQLPPAVSSTGRSLIDVQKAEEDGMITRRADLSF</sequence>
<dbReference type="AlphaFoldDB" id="A0A9Q8SCU8"/>
<evidence type="ECO:0000256" key="1">
    <source>
        <dbReference type="SAM" id="MobiDB-lite"/>
    </source>
</evidence>
<accession>A0A9Q8SCU8</accession>
<dbReference type="KEGG" id="clup:CLUP02_01650"/>
<evidence type="ECO:0000313" key="3">
    <source>
        <dbReference type="Proteomes" id="UP000830671"/>
    </source>
</evidence>
<dbReference type="Proteomes" id="UP000830671">
    <property type="component" value="Chromosome 1"/>
</dbReference>
<feature type="compositionally biased region" description="Low complexity" evidence="1">
    <location>
        <begin position="82"/>
        <end position="93"/>
    </location>
</feature>